<keyword evidence="1" id="KW-0472">Membrane</keyword>
<evidence type="ECO:0000313" key="2">
    <source>
        <dbReference type="EMBL" id="KHS58126.1"/>
    </source>
</evidence>
<keyword evidence="1" id="KW-1133">Transmembrane helix</keyword>
<accession>A0A0B3VMX4</accession>
<proteinExistence type="predicted"/>
<keyword evidence="1" id="KW-0812">Transmembrane</keyword>
<gene>
    <name evidence="2" type="ORF">QX51_04520</name>
</gene>
<reference evidence="2 3" key="1">
    <citation type="submission" date="2014-12" db="EMBL/GenBank/DDBJ databases">
        <title>Draft genome sequence of Terrisporobacter sp. 08-306576, isolated from the blood culture of a bacteremia patient.</title>
        <authorList>
            <person name="Lund L.C."/>
            <person name="Sydenham T.V."/>
            <person name="Hogh S.V."/>
            <person name="Skov M.N."/>
            <person name="Kemp M."/>
            <person name="Justesen U.S."/>
        </authorList>
    </citation>
    <scope>NUCLEOTIDE SEQUENCE [LARGE SCALE GENOMIC DNA]</scope>
    <source>
        <strain evidence="2 3">08-306576</strain>
    </source>
</reference>
<dbReference type="PANTHER" id="PTHR37309">
    <property type="entry name" value="SLR0284 PROTEIN"/>
    <property type="match status" value="1"/>
</dbReference>
<feature type="transmembrane region" description="Helical" evidence="1">
    <location>
        <begin position="58"/>
        <end position="82"/>
    </location>
</feature>
<keyword evidence="3" id="KW-1185">Reference proteome</keyword>
<evidence type="ECO:0000313" key="3">
    <source>
        <dbReference type="Proteomes" id="UP000031189"/>
    </source>
</evidence>
<dbReference type="EMBL" id="JWHR01000048">
    <property type="protein sequence ID" value="KHS58126.1"/>
    <property type="molecule type" value="Genomic_DNA"/>
</dbReference>
<evidence type="ECO:0008006" key="4">
    <source>
        <dbReference type="Google" id="ProtNLM"/>
    </source>
</evidence>
<dbReference type="PANTHER" id="PTHR37309:SF1">
    <property type="entry name" value="SLR0284 PROTEIN"/>
    <property type="match status" value="1"/>
</dbReference>
<sequence length="112" mass="12254">MRRVSLFIVINAVSLYIISNLMSSVYIGSLGSLIMLTIIFGCLNLIVKPVIQFFSLPITFLTLGLFSLVINGLVLYLAFALVPGAHLNGILNSIWAAILLSIANSIFYNIFD</sequence>
<feature type="transmembrane region" description="Helical" evidence="1">
    <location>
        <begin position="94"/>
        <end position="111"/>
    </location>
</feature>
<dbReference type="Pfam" id="PF04020">
    <property type="entry name" value="Phage_holin_4_2"/>
    <property type="match status" value="1"/>
</dbReference>
<dbReference type="STRING" id="1577792.QX51_04520"/>
<dbReference type="InterPro" id="IPR007165">
    <property type="entry name" value="Phage_holin_4_2"/>
</dbReference>
<name>A0A0B3VMX4_9FIRM</name>
<dbReference type="Proteomes" id="UP000031189">
    <property type="component" value="Unassembled WGS sequence"/>
</dbReference>
<comment type="caution">
    <text evidence="2">The sequence shown here is derived from an EMBL/GenBank/DDBJ whole genome shotgun (WGS) entry which is preliminary data.</text>
</comment>
<feature type="transmembrane region" description="Helical" evidence="1">
    <location>
        <begin position="25"/>
        <end position="46"/>
    </location>
</feature>
<dbReference type="AlphaFoldDB" id="A0A0B3VMX4"/>
<dbReference type="RefSeq" id="WP_039678727.1">
    <property type="nucleotide sequence ID" value="NZ_JAWGXO010000005.1"/>
</dbReference>
<protein>
    <recommendedName>
        <fullName evidence="4">Phage holin family protein</fullName>
    </recommendedName>
</protein>
<organism evidence="2 3">
    <name type="scientific">Terrisporobacter othiniensis</name>
    <dbReference type="NCBI Taxonomy" id="1577792"/>
    <lineage>
        <taxon>Bacteria</taxon>
        <taxon>Bacillati</taxon>
        <taxon>Bacillota</taxon>
        <taxon>Clostridia</taxon>
        <taxon>Peptostreptococcales</taxon>
        <taxon>Peptostreptococcaceae</taxon>
        <taxon>Terrisporobacter</taxon>
    </lineage>
</organism>
<dbReference type="OrthoDB" id="7205479at2"/>
<evidence type="ECO:0000256" key="1">
    <source>
        <dbReference type="SAM" id="Phobius"/>
    </source>
</evidence>